<dbReference type="Proteomes" id="UP001175261">
    <property type="component" value="Unassembled WGS sequence"/>
</dbReference>
<accession>A0AA39LCN8</accession>
<dbReference type="EMBL" id="JAPDFR010000001">
    <property type="protein sequence ID" value="KAK0392911.1"/>
    <property type="molecule type" value="Genomic_DNA"/>
</dbReference>
<keyword evidence="4" id="KW-1185">Reference proteome</keyword>
<feature type="transmembrane region" description="Helical" evidence="2">
    <location>
        <begin position="97"/>
        <end position="119"/>
    </location>
</feature>
<protein>
    <submittedName>
        <fullName evidence="3">Uncharacterized protein</fullName>
    </submittedName>
</protein>
<keyword evidence="2" id="KW-1133">Transmembrane helix</keyword>
<gene>
    <name evidence="3" type="ORF">NLU13_2405</name>
</gene>
<feature type="region of interest" description="Disordered" evidence="1">
    <location>
        <begin position="1"/>
        <end position="42"/>
    </location>
</feature>
<organism evidence="3 4">
    <name type="scientific">Sarocladium strictum</name>
    <name type="common">Black bundle disease fungus</name>
    <name type="synonym">Acremonium strictum</name>
    <dbReference type="NCBI Taxonomy" id="5046"/>
    <lineage>
        <taxon>Eukaryota</taxon>
        <taxon>Fungi</taxon>
        <taxon>Dikarya</taxon>
        <taxon>Ascomycota</taxon>
        <taxon>Pezizomycotina</taxon>
        <taxon>Sordariomycetes</taxon>
        <taxon>Hypocreomycetidae</taxon>
        <taxon>Hypocreales</taxon>
        <taxon>Sarocladiaceae</taxon>
        <taxon>Sarocladium</taxon>
    </lineage>
</organism>
<comment type="caution">
    <text evidence="3">The sequence shown here is derived from an EMBL/GenBank/DDBJ whole genome shotgun (WGS) entry which is preliminary data.</text>
</comment>
<reference evidence="3" key="1">
    <citation type="submission" date="2022-10" db="EMBL/GenBank/DDBJ databases">
        <title>Determination and structural analysis of whole genome sequence of Sarocladium strictum F4-1.</title>
        <authorList>
            <person name="Hu L."/>
            <person name="Jiang Y."/>
        </authorList>
    </citation>
    <scope>NUCLEOTIDE SEQUENCE</scope>
    <source>
        <strain evidence="3">F4-1</strain>
    </source>
</reference>
<evidence type="ECO:0000256" key="1">
    <source>
        <dbReference type="SAM" id="MobiDB-lite"/>
    </source>
</evidence>
<feature type="transmembrane region" description="Helical" evidence="2">
    <location>
        <begin position="59"/>
        <end position="85"/>
    </location>
</feature>
<feature type="compositionally biased region" description="Polar residues" evidence="1">
    <location>
        <begin position="26"/>
        <end position="42"/>
    </location>
</feature>
<evidence type="ECO:0000256" key="2">
    <source>
        <dbReference type="SAM" id="Phobius"/>
    </source>
</evidence>
<evidence type="ECO:0000313" key="3">
    <source>
        <dbReference type="EMBL" id="KAK0392911.1"/>
    </source>
</evidence>
<dbReference type="AlphaFoldDB" id="A0AA39LCN8"/>
<keyword evidence="2" id="KW-0812">Transmembrane</keyword>
<keyword evidence="2" id="KW-0472">Membrane</keyword>
<evidence type="ECO:0000313" key="4">
    <source>
        <dbReference type="Proteomes" id="UP001175261"/>
    </source>
</evidence>
<sequence>MNLQPKPRNTVPGPGVASHDDDTAEVLTSTTEPASPELSTSASDYPAEKLEIWKGWAKYLMLTVVHCVTIGWNIATKLGVLILWLSKKKMNGILVHCLRYFLALAAAILIAVALGMAGMRHEVVVPDVPESESVPDFYRSSPTFDKGPILKTFSLKPTMEQVSNESNGLHITFYRLCSDQREYFGDSQSWSWPKLLSQQRQGITADHKAFCEKIVDAGQSFEQVKLEISLDLNHLEMFTGYFVDAQSLALQANKTIRRFRLNRQLADAVAPSPIMAFPAQPPLIGSISAWRRYADGLMQYFTTLRKEDVQAAENAARADACARIAALRDEADRIHTRFINDTISYERQFKIVYARIVKTERLVANARAQLFTYREWEQKITKKDVESTNAGLTMTSMRLERAQETVLEHLRAVHGNLIEMNSTQTELKDFGKHHREGCNDEEKFFEGRKGPTYIPMIWVLLEAGSAWGC</sequence>
<name>A0AA39LCN8_SARSR</name>
<proteinExistence type="predicted"/>